<dbReference type="Pfam" id="PF07739">
    <property type="entry name" value="TipAS"/>
    <property type="match status" value="1"/>
</dbReference>
<evidence type="ECO:0000256" key="2">
    <source>
        <dbReference type="ARBA" id="ARBA00023125"/>
    </source>
</evidence>
<dbReference type="InterPro" id="IPR000551">
    <property type="entry name" value="MerR-type_HTH_dom"/>
</dbReference>
<keyword evidence="3" id="KW-0010">Activator</keyword>
<dbReference type="GO" id="GO:0003677">
    <property type="term" value="F:DNA binding"/>
    <property type="evidence" value="ECO:0007669"/>
    <property type="project" value="UniProtKB-KW"/>
</dbReference>
<dbReference type="GO" id="GO:0003700">
    <property type="term" value="F:DNA-binding transcription factor activity"/>
    <property type="evidence" value="ECO:0007669"/>
    <property type="project" value="InterPro"/>
</dbReference>
<dbReference type="SUPFAM" id="SSF89082">
    <property type="entry name" value="Antibiotic binding domain of TipA-like multidrug resistance regulators"/>
    <property type="match status" value="1"/>
</dbReference>
<dbReference type="InterPro" id="IPR012925">
    <property type="entry name" value="TipAS_dom"/>
</dbReference>
<dbReference type="Pfam" id="PF13411">
    <property type="entry name" value="MerR_1"/>
    <property type="match status" value="1"/>
</dbReference>
<evidence type="ECO:0000313" key="6">
    <source>
        <dbReference type="EMBL" id="NDO78151.1"/>
    </source>
</evidence>
<dbReference type="PANTHER" id="PTHR30204:SF90">
    <property type="entry name" value="HTH-TYPE TRANSCRIPTIONAL ACTIVATOR MTA"/>
    <property type="match status" value="1"/>
</dbReference>
<proteinExistence type="predicted"/>
<dbReference type="EMBL" id="WMHZ01000009">
    <property type="protein sequence ID" value="NDO78151.1"/>
    <property type="molecule type" value="Genomic_DNA"/>
</dbReference>
<dbReference type="InterPro" id="IPR009061">
    <property type="entry name" value="DNA-bd_dom_put_sf"/>
</dbReference>
<organism evidence="6 7">
    <name type="scientific">Kocuria marina subsp. indica</name>
    <dbReference type="NCBI Taxonomy" id="1049583"/>
    <lineage>
        <taxon>Bacteria</taxon>
        <taxon>Bacillati</taxon>
        <taxon>Actinomycetota</taxon>
        <taxon>Actinomycetes</taxon>
        <taxon>Micrococcales</taxon>
        <taxon>Micrococcaceae</taxon>
        <taxon>Kocuria</taxon>
    </lineage>
</organism>
<dbReference type="AlphaFoldDB" id="A0A6N9R0G0"/>
<keyword evidence="4" id="KW-0804">Transcription</keyword>
<dbReference type="PANTHER" id="PTHR30204">
    <property type="entry name" value="REDOX-CYCLING DRUG-SENSING TRANSCRIPTIONAL ACTIVATOR SOXR"/>
    <property type="match status" value="1"/>
</dbReference>
<reference evidence="6 7" key="1">
    <citation type="submission" date="2019-11" db="EMBL/GenBank/DDBJ databases">
        <title>Draft genome sequence of Kocuria indica DP-K7, a methyl red degrading Actinobacterium.</title>
        <authorList>
            <person name="Kumaran S."/>
            <person name="Tischler D."/>
            <person name="Ngo A.C.R."/>
            <person name="Schultes F."/>
        </authorList>
    </citation>
    <scope>NUCLEOTIDE SEQUENCE [LARGE SCALE GENOMIC DNA]</scope>
    <source>
        <strain evidence="6 7">DP-K7</strain>
    </source>
</reference>
<keyword evidence="2" id="KW-0238">DNA-binding</keyword>
<name>A0A6N9R0G0_9MICC</name>
<dbReference type="SMART" id="SM00422">
    <property type="entry name" value="HTH_MERR"/>
    <property type="match status" value="1"/>
</dbReference>
<accession>A0A6N9R0G0</accession>
<evidence type="ECO:0000256" key="3">
    <source>
        <dbReference type="ARBA" id="ARBA00023159"/>
    </source>
</evidence>
<dbReference type="PROSITE" id="PS50937">
    <property type="entry name" value="HTH_MERR_2"/>
    <property type="match status" value="1"/>
</dbReference>
<dbReference type="SUPFAM" id="SSF46955">
    <property type="entry name" value="Putative DNA-binding domain"/>
    <property type="match status" value="1"/>
</dbReference>
<dbReference type="CDD" id="cd01106">
    <property type="entry name" value="HTH_TipAL-Mta"/>
    <property type="match status" value="1"/>
</dbReference>
<dbReference type="Gene3D" id="1.10.490.50">
    <property type="entry name" value="Antibiotic binding domain of TipA-like multidrug resistance regulators"/>
    <property type="match status" value="1"/>
</dbReference>
<dbReference type="InterPro" id="IPR047057">
    <property type="entry name" value="MerR_fam"/>
</dbReference>
<sequence length="270" mass="30012">MESVPDGSDTVELTIGQAAARLGVTVRTLRHWDEIALAQPSSRSPAGYRLYAAGDLERLRRVIVYRELGMELHAIRSVLDDPADLVDTVLRAQQTQLTDRIRHLSALRDDLARMADAHEHGVLMTAEEQTEVFGPEWNPRWPGEARQRYGNTPQWRQYAERSASRTPADWKVIADATTALDQALAAALDDGVEPGSAEANALVERHREVFAAYFPITREMQVCLGHMYEADPAFAAHYDGVRAGLASWLRCSIDASARAHGIDPESATWR</sequence>
<keyword evidence="1" id="KW-0805">Transcription regulation</keyword>
<evidence type="ECO:0000256" key="4">
    <source>
        <dbReference type="ARBA" id="ARBA00023163"/>
    </source>
</evidence>
<comment type="caution">
    <text evidence="6">The sequence shown here is derived from an EMBL/GenBank/DDBJ whole genome shotgun (WGS) entry which is preliminary data.</text>
</comment>
<dbReference type="Proteomes" id="UP000471026">
    <property type="component" value="Unassembled WGS sequence"/>
</dbReference>
<evidence type="ECO:0000313" key="7">
    <source>
        <dbReference type="Proteomes" id="UP000471026"/>
    </source>
</evidence>
<dbReference type="InterPro" id="IPR036244">
    <property type="entry name" value="TipA-like_antibiotic-bd"/>
</dbReference>
<gene>
    <name evidence="6" type="ORF">GKZ75_07925</name>
</gene>
<feature type="domain" description="HTH merR-type" evidence="5">
    <location>
        <begin position="12"/>
        <end position="81"/>
    </location>
</feature>
<dbReference type="PRINTS" id="PR00040">
    <property type="entry name" value="HTHMERR"/>
</dbReference>
<evidence type="ECO:0000259" key="5">
    <source>
        <dbReference type="PROSITE" id="PS50937"/>
    </source>
</evidence>
<protein>
    <submittedName>
        <fullName evidence="6">MerR family transcriptional regulator</fullName>
    </submittedName>
</protein>
<dbReference type="Gene3D" id="1.10.1660.10">
    <property type="match status" value="1"/>
</dbReference>
<evidence type="ECO:0000256" key="1">
    <source>
        <dbReference type="ARBA" id="ARBA00023015"/>
    </source>
</evidence>